<dbReference type="InterPro" id="IPR005807">
    <property type="entry name" value="SecE_bac"/>
</dbReference>
<comment type="similarity">
    <text evidence="9">Belongs to the SecE/SEC61-gamma family.</text>
</comment>
<dbReference type="Proteomes" id="UP000539111">
    <property type="component" value="Unassembled WGS sequence"/>
</dbReference>
<dbReference type="AlphaFoldDB" id="A0A7Z0IJB1"/>
<dbReference type="GO" id="GO:0005886">
    <property type="term" value="C:plasma membrane"/>
    <property type="evidence" value="ECO:0007669"/>
    <property type="project" value="UniProtKB-SubCell"/>
</dbReference>
<evidence type="ECO:0000256" key="1">
    <source>
        <dbReference type="ARBA" id="ARBA00004370"/>
    </source>
</evidence>
<organism evidence="10 11">
    <name type="scientific">Spelaeicoccus albus</name>
    <dbReference type="NCBI Taxonomy" id="1280376"/>
    <lineage>
        <taxon>Bacteria</taxon>
        <taxon>Bacillati</taxon>
        <taxon>Actinomycetota</taxon>
        <taxon>Actinomycetes</taxon>
        <taxon>Micrococcales</taxon>
        <taxon>Brevibacteriaceae</taxon>
        <taxon>Spelaeicoccus</taxon>
    </lineage>
</organism>
<keyword evidence="11" id="KW-1185">Reference proteome</keyword>
<keyword evidence="3 9" id="KW-1003">Cell membrane</keyword>
<evidence type="ECO:0000256" key="7">
    <source>
        <dbReference type="ARBA" id="ARBA00023010"/>
    </source>
</evidence>
<dbReference type="RefSeq" id="WP_179429591.1">
    <property type="nucleotide sequence ID" value="NZ_JACBZP010000001.1"/>
</dbReference>
<keyword evidence="5 9" id="KW-0653">Protein transport</keyword>
<keyword evidence="4 9" id="KW-0812">Transmembrane</keyword>
<evidence type="ECO:0000256" key="2">
    <source>
        <dbReference type="ARBA" id="ARBA00022448"/>
    </source>
</evidence>
<dbReference type="HAMAP" id="MF_00422">
    <property type="entry name" value="SecE"/>
    <property type="match status" value="1"/>
</dbReference>
<gene>
    <name evidence="9" type="primary">secE</name>
    <name evidence="10" type="ORF">BJY26_003655</name>
</gene>
<dbReference type="InterPro" id="IPR001901">
    <property type="entry name" value="Translocase_SecE/Sec61-g"/>
</dbReference>
<evidence type="ECO:0000256" key="5">
    <source>
        <dbReference type="ARBA" id="ARBA00022927"/>
    </source>
</evidence>
<comment type="subunit">
    <text evidence="9">Component of the Sec protein translocase complex. Heterotrimer consisting of SecY, SecE and SecG subunits. The heterotrimers can form oligomers, although 1 heterotrimer is thought to be able to translocate proteins. Interacts with the ribosome. Interacts with SecDF, and other proteins may be involved. Interacts with SecA.</text>
</comment>
<comment type="subcellular location">
    <subcellularLocation>
        <location evidence="9">Cell membrane</location>
        <topology evidence="9">Single-pass membrane protein</topology>
    </subcellularLocation>
    <subcellularLocation>
        <location evidence="1">Membrane</location>
    </subcellularLocation>
</comment>
<feature type="transmembrane region" description="Helical" evidence="9">
    <location>
        <begin position="47"/>
        <end position="80"/>
    </location>
</feature>
<dbReference type="GO" id="GO:0006605">
    <property type="term" value="P:protein targeting"/>
    <property type="evidence" value="ECO:0007669"/>
    <property type="project" value="UniProtKB-UniRule"/>
</dbReference>
<name>A0A7Z0IJB1_9MICO</name>
<evidence type="ECO:0000256" key="9">
    <source>
        <dbReference type="HAMAP-Rule" id="MF_00422"/>
    </source>
</evidence>
<dbReference type="PANTHER" id="PTHR33910:SF1">
    <property type="entry name" value="PROTEIN TRANSLOCASE SUBUNIT SECE"/>
    <property type="match status" value="1"/>
</dbReference>
<comment type="function">
    <text evidence="9">Essential subunit of the Sec protein translocation channel SecYEG. Clamps together the 2 halves of SecY. May contact the channel plug during translocation.</text>
</comment>
<reference evidence="10 11" key="1">
    <citation type="submission" date="2020-07" db="EMBL/GenBank/DDBJ databases">
        <title>Sequencing the genomes of 1000 actinobacteria strains.</title>
        <authorList>
            <person name="Klenk H.-P."/>
        </authorList>
    </citation>
    <scope>NUCLEOTIDE SEQUENCE [LARGE SCALE GENOMIC DNA]</scope>
    <source>
        <strain evidence="10 11">DSM 26341</strain>
    </source>
</reference>
<accession>A0A7Z0IJB1</accession>
<dbReference type="InterPro" id="IPR038379">
    <property type="entry name" value="SecE_sf"/>
</dbReference>
<comment type="caution">
    <text evidence="10">The sequence shown here is derived from an EMBL/GenBank/DDBJ whole genome shotgun (WGS) entry which is preliminary data.</text>
</comment>
<sequence length="88" mass="10018">MTETPSKAKESPGGKDRPRNIFARMWRFLREVIAELKKVVRPTRKELVNMTIVVVVFVVIMMAIVTGLDFLFGGIAGWVFAGKFNWSM</sequence>
<evidence type="ECO:0000313" key="11">
    <source>
        <dbReference type="Proteomes" id="UP000539111"/>
    </source>
</evidence>
<dbReference type="EMBL" id="JACBZP010000001">
    <property type="protein sequence ID" value="NYI69349.1"/>
    <property type="molecule type" value="Genomic_DNA"/>
</dbReference>
<proteinExistence type="inferred from homology"/>
<dbReference type="PANTHER" id="PTHR33910">
    <property type="entry name" value="PROTEIN TRANSLOCASE SUBUNIT SECE"/>
    <property type="match status" value="1"/>
</dbReference>
<dbReference type="Gene3D" id="1.20.5.1030">
    <property type="entry name" value="Preprotein translocase secy subunit"/>
    <property type="match status" value="1"/>
</dbReference>
<dbReference type="GO" id="GO:0065002">
    <property type="term" value="P:intracellular protein transmembrane transport"/>
    <property type="evidence" value="ECO:0007669"/>
    <property type="project" value="UniProtKB-UniRule"/>
</dbReference>
<keyword evidence="7 9" id="KW-0811">Translocation</keyword>
<dbReference type="GO" id="GO:0008320">
    <property type="term" value="F:protein transmembrane transporter activity"/>
    <property type="evidence" value="ECO:0007669"/>
    <property type="project" value="UniProtKB-UniRule"/>
</dbReference>
<protein>
    <recommendedName>
        <fullName evidence="9">Protein translocase subunit SecE</fullName>
    </recommendedName>
</protein>
<evidence type="ECO:0000256" key="8">
    <source>
        <dbReference type="ARBA" id="ARBA00023136"/>
    </source>
</evidence>
<keyword evidence="2 9" id="KW-0813">Transport</keyword>
<evidence type="ECO:0000313" key="10">
    <source>
        <dbReference type="EMBL" id="NYI69349.1"/>
    </source>
</evidence>
<evidence type="ECO:0000256" key="6">
    <source>
        <dbReference type="ARBA" id="ARBA00022989"/>
    </source>
</evidence>
<dbReference type="NCBIfam" id="TIGR00964">
    <property type="entry name" value="secE_bact"/>
    <property type="match status" value="1"/>
</dbReference>
<evidence type="ECO:0000256" key="3">
    <source>
        <dbReference type="ARBA" id="ARBA00022475"/>
    </source>
</evidence>
<dbReference type="Pfam" id="PF00584">
    <property type="entry name" value="SecE"/>
    <property type="match status" value="1"/>
</dbReference>
<keyword evidence="6 9" id="KW-1133">Transmembrane helix</keyword>
<evidence type="ECO:0000256" key="4">
    <source>
        <dbReference type="ARBA" id="ARBA00022692"/>
    </source>
</evidence>
<keyword evidence="8 9" id="KW-0472">Membrane</keyword>
<dbReference type="GO" id="GO:0009306">
    <property type="term" value="P:protein secretion"/>
    <property type="evidence" value="ECO:0007669"/>
    <property type="project" value="UniProtKB-UniRule"/>
</dbReference>
<dbReference type="GO" id="GO:0043952">
    <property type="term" value="P:protein transport by the Sec complex"/>
    <property type="evidence" value="ECO:0007669"/>
    <property type="project" value="UniProtKB-UniRule"/>
</dbReference>